<evidence type="ECO:0000313" key="2">
    <source>
        <dbReference type="Proteomes" id="UP000473278"/>
    </source>
</evidence>
<keyword evidence="2" id="KW-1185">Reference proteome</keyword>
<accession>A0A6M1T3X7</accession>
<sequence>MKSINQAVLLVYVFGIFVGCSTEQTKDTSSEEPPVVEVRAIYDTENDRHLFRTETDTIAAGWTTFRLINASPFIHFIFFDYLPGDKTSEDFLTEVSPVFQESSYLMMEGKNEEAMAKFGELPEWFGDLVFRGGTGYTSPGRTAEATLFMAPGDYVMECYVKMPDGTFHWNMGMYEDLHVKSDTTQAREPQSPDIEITITDEGLDVEGQPRAGEQLVAVHFQQENPGLIGKDVHVAKLDESTDIEEVARWIDFMRAEGLVSTAENPGPTTFIGGTHEMPMGNTAYFTIDFEPGRYAWISEQEIANKAYQEFTVEE</sequence>
<comment type="caution">
    <text evidence="1">The sequence shown here is derived from an EMBL/GenBank/DDBJ whole genome shotgun (WGS) entry which is preliminary data.</text>
</comment>
<organism evidence="1 2">
    <name type="scientific">Halalkalibaculum roseum</name>
    <dbReference type="NCBI Taxonomy" id="2709311"/>
    <lineage>
        <taxon>Bacteria</taxon>
        <taxon>Pseudomonadati</taxon>
        <taxon>Balneolota</taxon>
        <taxon>Balneolia</taxon>
        <taxon>Balneolales</taxon>
        <taxon>Balneolaceae</taxon>
        <taxon>Halalkalibaculum</taxon>
    </lineage>
</organism>
<dbReference type="AlphaFoldDB" id="A0A6M1T3X7"/>
<reference evidence="1 2" key="1">
    <citation type="submission" date="2020-02" db="EMBL/GenBank/DDBJ databases">
        <title>Balneolaceae bacterium YR4-1, complete genome.</title>
        <authorList>
            <person name="Li Y."/>
            <person name="Wu S."/>
        </authorList>
    </citation>
    <scope>NUCLEOTIDE SEQUENCE [LARGE SCALE GENOMIC DNA]</scope>
    <source>
        <strain evidence="1 2">YR4-1</strain>
    </source>
</reference>
<dbReference type="PROSITE" id="PS51257">
    <property type="entry name" value="PROKAR_LIPOPROTEIN"/>
    <property type="match status" value="1"/>
</dbReference>
<dbReference type="RefSeq" id="WP_165138061.1">
    <property type="nucleotide sequence ID" value="NZ_JAALLT010000001.1"/>
</dbReference>
<dbReference type="Proteomes" id="UP000473278">
    <property type="component" value="Unassembled WGS sequence"/>
</dbReference>
<evidence type="ECO:0000313" key="1">
    <source>
        <dbReference type="EMBL" id="NGP75073.1"/>
    </source>
</evidence>
<proteinExistence type="predicted"/>
<gene>
    <name evidence="1" type="ORF">G3570_00395</name>
</gene>
<dbReference type="EMBL" id="JAALLT010000001">
    <property type="protein sequence ID" value="NGP75073.1"/>
    <property type="molecule type" value="Genomic_DNA"/>
</dbReference>
<name>A0A6M1T3X7_9BACT</name>
<protein>
    <submittedName>
        <fullName evidence="1">Uncharacterized protein</fullName>
    </submittedName>
</protein>